<organism evidence="2 3">
    <name type="scientific">Bradyrhizobium erythrophlei</name>
    <dbReference type="NCBI Taxonomy" id="1437360"/>
    <lineage>
        <taxon>Bacteria</taxon>
        <taxon>Pseudomonadati</taxon>
        <taxon>Pseudomonadota</taxon>
        <taxon>Alphaproteobacteria</taxon>
        <taxon>Hyphomicrobiales</taxon>
        <taxon>Nitrobacteraceae</taxon>
        <taxon>Bradyrhizobium</taxon>
    </lineage>
</organism>
<proteinExistence type="predicted"/>
<protein>
    <recommendedName>
        <fullName evidence="4">DUF1134 domain-containing protein</fullName>
    </recommendedName>
</protein>
<keyword evidence="1" id="KW-1133">Transmembrane helix</keyword>
<evidence type="ECO:0008006" key="4">
    <source>
        <dbReference type="Google" id="ProtNLM"/>
    </source>
</evidence>
<evidence type="ECO:0000313" key="2">
    <source>
        <dbReference type="EMBL" id="SHH90334.1"/>
    </source>
</evidence>
<dbReference type="Proteomes" id="UP000189796">
    <property type="component" value="Chromosome I"/>
</dbReference>
<dbReference type="EMBL" id="LT670817">
    <property type="protein sequence ID" value="SHH90334.1"/>
    <property type="molecule type" value="Genomic_DNA"/>
</dbReference>
<accession>A0A1M5WT82</accession>
<reference evidence="2 3" key="1">
    <citation type="submission" date="2016-11" db="EMBL/GenBank/DDBJ databases">
        <authorList>
            <person name="Jaros S."/>
            <person name="Januszkiewicz K."/>
            <person name="Wedrychowicz H."/>
        </authorList>
    </citation>
    <scope>NUCLEOTIDE SEQUENCE [LARGE SCALE GENOMIC DNA]</scope>
    <source>
        <strain evidence="2 3">GAS138</strain>
    </source>
</reference>
<sequence length="192" mass="19921">MRRGERAEGREKREYVLPIRAIGYTLPRAIRSASWRPITTFRGNVHMKMSSAIRIALVALTAFAGAVLCSASHAEEGTVSLTIYKAGWIIGGSGGGGSLNFRGRSYPLSAGGLDYGLVFGGSKTMLRGRVSNINRPSDVAGVYGAAGAGLAVGGGARAIVLTNQKGAVLELSGRQVGLMANVDLSGLAITLK</sequence>
<evidence type="ECO:0000256" key="1">
    <source>
        <dbReference type="SAM" id="Phobius"/>
    </source>
</evidence>
<evidence type="ECO:0000313" key="3">
    <source>
        <dbReference type="Proteomes" id="UP000189796"/>
    </source>
</evidence>
<name>A0A1M5WT82_9BRAD</name>
<gene>
    <name evidence="2" type="ORF">SAMN05443248_6760</name>
</gene>
<dbReference type="AlphaFoldDB" id="A0A1M5WT82"/>
<keyword evidence="1" id="KW-0472">Membrane</keyword>
<feature type="transmembrane region" description="Helical" evidence="1">
    <location>
        <begin position="52"/>
        <end position="74"/>
    </location>
</feature>
<keyword evidence="1" id="KW-0812">Transmembrane</keyword>